<dbReference type="InterPro" id="IPR041588">
    <property type="entry name" value="Integrase_H2C2"/>
</dbReference>
<feature type="region of interest" description="Disordered" evidence="15">
    <location>
        <begin position="1133"/>
        <end position="1155"/>
    </location>
</feature>
<protein>
    <submittedName>
        <fullName evidence="17">Retrotransposon protein, putative, unclassified</fullName>
    </submittedName>
</protein>
<dbReference type="SUPFAM" id="SSF54160">
    <property type="entry name" value="Chromo domain-like"/>
    <property type="match status" value="1"/>
</dbReference>
<name>Q852F5_ORYSJ</name>
<dbReference type="Gene3D" id="3.30.420.10">
    <property type="entry name" value="Ribonuclease H-like superfamily/Ribonuclease H"/>
    <property type="match status" value="1"/>
</dbReference>
<evidence type="ECO:0000256" key="12">
    <source>
        <dbReference type="ARBA" id="ARBA00022932"/>
    </source>
</evidence>
<keyword evidence="9" id="KW-0460">Magnesium</keyword>
<dbReference type="GO" id="GO:0003887">
    <property type="term" value="F:DNA-directed DNA polymerase activity"/>
    <property type="evidence" value="ECO:0007669"/>
    <property type="project" value="UniProtKB-KW"/>
</dbReference>
<keyword evidence="5" id="KW-0479">Metal-binding</keyword>
<sequence length="1155" mass="129175">MESKLLEKLEGITKWMHEIDQRLDSQSGSLEKVTTKVDLAMDSVGKVQQECAELARSMKRVASCSDQAGILGSPFGISQVSASGSATPPPLNPLVPPVLDGVDLGHGFGDGIYRRHQPLPKMDFPRFDGSDVRIWLDMCETYFDMYQITQNFKVSAAVLHMSGNAAQWYHSYKLVNEVNSWDQFRMAVATEFECVVEREKMSALDTLTQTGTMTEYKQQFDSLVYQIRVFDPSMGGKMLVTHFMNGLTEEIRAAVVIQLPDTVQQASAIALMQESVLASRATKALKGKFVKLPQYKSDVSSDTTLGRVDKGDLWKAKQLKDYRRAQGLCFKCGDKYTPEHRCAVGGQIKAMKLEEVLTDDILDAVIAAEQSDDEEDCHISLNAFTGAHLPTAIHLRALVHSKVLLLLVDSGSSHSFIDYNFAHMLGLPLKPIPSTLVKVANGDCLPCQYVVPSFSWWIQGHTFTYDMRVVTLEGHDAILGMDWLEQWGEMSCHWANKTLKFQYQGSWISLQGVQDAAVPSEIAAVTLPQLLKWHKGCEIWAAALVFDHAISLVPDATPVNCRPYRYSPLQKDEIEKQVKEMIDAGLITPSMSPYTSPVLLVKKKDGSWRFCVDYRRLNALTIKSKFPMPVVDELLDELSGTKFFSKLDLKAGKFVLVFMDDILVYSPDLDSHLHHLQQVFVILRQHQLFAKRSKCSFACTQLEYLGHIISDKGVSTDPEKTAAMLAWPVPTSVTELRGFLGLTGYYRKFVQVDPQAQQLLAELAVHSPNSQGYSLTQGIIRFQNKIWIGSNAGLHTKLIQAFHASALGGHSGIAATYHRIKKLFAWPGLKLDVENFVKQCQVCQQAKHEHCQLPGLLAPLPIPKEAWQDISMDFIEGLPRSDGYNAILVVVDRFTKYANFIPLRHPFTASQVAHLVDKTVFKTHGIPRSIVSDRDHLFTSKFWTTLFATWDTQLQMSTAYHPQTDSQTERQQLTRAQLRMKNKADKGRSDRVFAVGDAVFLKLQPYAQSSVVNRPYPKLAYKFFGPFTVLERIGVAAYRLDLPASSTVHPVFHVSQLKAQVPDHTPVYTSLPSPVVLDAADVVPEAILERRLVKRGNAAHVQVLLKWSLLPADHATWEDYHVVKTRFPDAPAWGQAKTPAGGTVMTGNGDTEKEV</sequence>
<dbReference type="Pfam" id="PF17921">
    <property type="entry name" value="Integrase_H2C2"/>
    <property type="match status" value="1"/>
</dbReference>
<keyword evidence="3" id="KW-0548">Nucleotidyltransferase</keyword>
<dbReference type="GO" id="GO:0003677">
    <property type="term" value="F:DNA binding"/>
    <property type="evidence" value="ECO:0007669"/>
    <property type="project" value="UniProtKB-KW"/>
</dbReference>
<dbReference type="Pfam" id="PF00665">
    <property type="entry name" value="rve"/>
    <property type="match status" value="1"/>
</dbReference>
<evidence type="ECO:0000256" key="14">
    <source>
        <dbReference type="ARBA" id="ARBA00023172"/>
    </source>
</evidence>
<organism evidence="17 18">
    <name type="scientific">Oryza sativa subsp. japonica</name>
    <name type="common">Rice</name>
    <dbReference type="NCBI Taxonomy" id="39947"/>
    <lineage>
        <taxon>Eukaryota</taxon>
        <taxon>Viridiplantae</taxon>
        <taxon>Streptophyta</taxon>
        <taxon>Embryophyta</taxon>
        <taxon>Tracheophyta</taxon>
        <taxon>Spermatophyta</taxon>
        <taxon>Magnoliopsida</taxon>
        <taxon>Liliopsida</taxon>
        <taxon>Poales</taxon>
        <taxon>Poaceae</taxon>
        <taxon>BOP clade</taxon>
        <taxon>Oryzoideae</taxon>
        <taxon>Oryzeae</taxon>
        <taxon>Oryzinae</taxon>
        <taxon>Oryza</taxon>
        <taxon>Oryza sativa</taxon>
    </lineage>
</organism>
<reference evidence="18" key="1">
    <citation type="journal article" date="2005" name="Nature">
        <title>The map-based sequence of the rice genome.</title>
        <authorList>
            <consortium name="International rice genome sequencing project (IRGSP)"/>
            <person name="Matsumoto T."/>
            <person name="Wu J."/>
            <person name="Kanamori H."/>
            <person name="Katayose Y."/>
            <person name="Fujisawa M."/>
            <person name="Namiki N."/>
            <person name="Mizuno H."/>
            <person name="Yamamoto K."/>
            <person name="Antonio B.A."/>
            <person name="Baba T."/>
            <person name="Sakata K."/>
            <person name="Nagamura Y."/>
            <person name="Aoki H."/>
            <person name="Arikawa K."/>
            <person name="Arita K."/>
            <person name="Bito T."/>
            <person name="Chiden Y."/>
            <person name="Fujitsuka N."/>
            <person name="Fukunaka R."/>
            <person name="Hamada M."/>
            <person name="Harada C."/>
            <person name="Hayashi A."/>
            <person name="Hijishita S."/>
            <person name="Honda M."/>
            <person name="Hosokawa S."/>
            <person name="Ichikawa Y."/>
            <person name="Idonuma A."/>
            <person name="Iijima M."/>
            <person name="Ikeda M."/>
            <person name="Ikeno M."/>
            <person name="Ito K."/>
            <person name="Ito S."/>
            <person name="Ito T."/>
            <person name="Ito Y."/>
            <person name="Ito Y."/>
            <person name="Iwabuchi A."/>
            <person name="Kamiya K."/>
            <person name="Karasawa W."/>
            <person name="Kurita K."/>
            <person name="Katagiri S."/>
            <person name="Kikuta A."/>
            <person name="Kobayashi H."/>
            <person name="Kobayashi N."/>
            <person name="Machita K."/>
            <person name="Maehara T."/>
            <person name="Masukawa M."/>
            <person name="Mizubayashi T."/>
            <person name="Mukai Y."/>
            <person name="Nagasaki H."/>
            <person name="Nagata Y."/>
            <person name="Naito S."/>
            <person name="Nakashima M."/>
            <person name="Nakama Y."/>
            <person name="Nakamichi Y."/>
            <person name="Nakamura M."/>
            <person name="Meguro A."/>
            <person name="Negishi M."/>
            <person name="Ohta I."/>
            <person name="Ohta T."/>
            <person name="Okamoto M."/>
            <person name="Ono N."/>
            <person name="Saji S."/>
            <person name="Sakaguchi M."/>
            <person name="Sakai K."/>
            <person name="Shibata M."/>
            <person name="Shimokawa T."/>
            <person name="Song J."/>
            <person name="Takazaki Y."/>
            <person name="Terasawa K."/>
            <person name="Tsugane M."/>
            <person name="Tsuji K."/>
            <person name="Ueda S."/>
            <person name="Waki K."/>
            <person name="Yamagata H."/>
            <person name="Yamamoto M."/>
            <person name="Yamamoto S."/>
            <person name="Yamane H."/>
            <person name="Yoshiki S."/>
            <person name="Yoshihara R."/>
            <person name="Yukawa K."/>
            <person name="Zhong H."/>
            <person name="Yano M."/>
            <person name="Yuan Q."/>
            <person name="Ouyang S."/>
            <person name="Liu J."/>
            <person name="Jones K.M."/>
            <person name="Gansberger K."/>
            <person name="Moffat K."/>
            <person name="Hill J."/>
            <person name="Bera J."/>
            <person name="Fadrosh D."/>
            <person name="Jin S."/>
            <person name="Johri S."/>
            <person name="Kim M."/>
            <person name="Overton L."/>
            <person name="Reardon M."/>
            <person name="Tsitrin T."/>
            <person name="Vuong H."/>
            <person name="Weaver B."/>
            <person name="Ciecko A."/>
            <person name="Tallon L."/>
            <person name="Jackson J."/>
            <person name="Pai G."/>
            <person name="Aken S.V."/>
            <person name="Utterback T."/>
            <person name="Reidmuller S."/>
            <person name="Feldblyum T."/>
            <person name="Hsiao J."/>
            <person name="Zismann V."/>
            <person name="Iobst S."/>
            <person name="de Vazeille A.R."/>
            <person name="Buell C.R."/>
            <person name="Ying K."/>
            <person name="Li Y."/>
            <person name="Lu T."/>
            <person name="Huang Y."/>
            <person name="Zhao Q."/>
            <person name="Feng Q."/>
            <person name="Zhang L."/>
            <person name="Zhu J."/>
            <person name="Weng Q."/>
            <person name="Mu J."/>
            <person name="Lu Y."/>
            <person name="Fan D."/>
            <person name="Liu Y."/>
            <person name="Guan J."/>
            <person name="Zhang Y."/>
            <person name="Yu S."/>
            <person name="Liu X."/>
            <person name="Zhang Y."/>
            <person name="Hong G."/>
            <person name="Han B."/>
            <person name="Choisne N."/>
            <person name="Demange N."/>
            <person name="Orjeda G."/>
            <person name="Samain S."/>
            <person name="Cattolico L."/>
            <person name="Pelletier E."/>
            <person name="Couloux A."/>
            <person name="Segurens B."/>
            <person name="Wincker P."/>
            <person name="D'Hont A."/>
            <person name="Scarpelli C."/>
            <person name="Weissenbach J."/>
            <person name="Salanoubat M."/>
            <person name="Quetier F."/>
            <person name="Yu Y."/>
            <person name="Kim H.R."/>
            <person name="Rambo T."/>
            <person name="Currie J."/>
            <person name="Collura K."/>
            <person name="Luo M."/>
            <person name="Yang T."/>
            <person name="Ammiraju J.S.S."/>
            <person name="Engler F."/>
            <person name="Soderlund C."/>
            <person name="Wing R.A."/>
            <person name="Palmer L.E."/>
            <person name="de la Bastide M."/>
            <person name="Spiegel L."/>
            <person name="Nascimento L."/>
            <person name="Zutavern T."/>
            <person name="O'Shaughnessy A."/>
            <person name="Dike S."/>
            <person name="Dedhia N."/>
            <person name="Preston R."/>
            <person name="Balija V."/>
            <person name="McCombie W.R."/>
            <person name="Chow T."/>
            <person name="Chen H."/>
            <person name="Chung M."/>
            <person name="Chen C."/>
            <person name="Shaw J."/>
            <person name="Wu H."/>
            <person name="Hsiao K."/>
            <person name="Chao Y."/>
            <person name="Chu M."/>
            <person name="Cheng C."/>
            <person name="Hour A."/>
            <person name="Lee P."/>
            <person name="Lin S."/>
            <person name="Lin Y."/>
            <person name="Liou J."/>
            <person name="Liu S."/>
            <person name="Hsing Y."/>
            <person name="Raghuvanshi S."/>
            <person name="Mohanty A."/>
            <person name="Bharti A.K."/>
            <person name="Gaur A."/>
            <person name="Gupta V."/>
            <person name="Kumar D."/>
            <person name="Ravi V."/>
            <person name="Vij S."/>
            <person name="Kapur A."/>
            <person name="Khurana P."/>
            <person name="Khurana P."/>
            <person name="Khurana J.P."/>
            <person name="Tyagi A.K."/>
            <person name="Gaikwad K."/>
            <person name="Singh A."/>
            <person name="Dalal V."/>
            <person name="Srivastava S."/>
            <person name="Dixit A."/>
            <person name="Pal A.K."/>
            <person name="Ghazi I.A."/>
            <person name="Yadav M."/>
            <person name="Pandit A."/>
            <person name="Bhargava A."/>
            <person name="Sureshbabu K."/>
            <person name="Batra K."/>
            <person name="Sharma T.R."/>
            <person name="Mohapatra T."/>
            <person name="Singh N.K."/>
            <person name="Messing J."/>
            <person name="Nelson A.B."/>
            <person name="Fuks G."/>
            <person name="Kavchok S."/>
            <person name="Keizer G."/>
            <person name="Linton E."/>
            <person name="Llaca V."/>
            <person name="Song R."/>
            <person name="Tanyolac B."/>
            <person name="Young S."/>
            <person name="Ho-Il K."/>
            <person name="Hahn J.H."/>
            <person name="Sangsakoo G."/>
            <person name="Vanavichit A."/>
            <person name="de Mattos Luiz.A.T."/>
            <person name="Zimmer P.D."/>
            <person name="Malone G."/>
            <person name="Dellagostin O."/>
            <person name="de Oliveira A.C."/>
            <person name="Bevan M."/>
            <person name="Bancroft I."/>
            <person name="Minx P."/>
            <person name="Cordum H."/>
            <person name="Wilson R."/>
            <person name="Cheng Z."/>
            <person name="Jin W."/>
            <person name="Jiang J."/>
            <person name="Leong S.A."/>
            <person name="Iwama H."/>
            <person name="Gojobori T."/>
            <person name="Itoh T."/>
            <person name="Niimura Y."/>
            <person name="Fujii Y."/>
            <person name="Habara T."/>
            <person name="Sakai H."/>
            <person name="Sato Y."/>
            <person name="Wilson G."/>
            <person name="Kumar K."/>
            <person name="McCouch S."/>
            <person name="Juretic N."/>
            <person name="Hoen D."/>
            <person name="Wright S."/>
            <person name="Bruskiewich R."/>
            <person name="Bureau T."/>
            <person name="Miyao A."/>
            <person name="Hirochika H."/>
            <person name="Nishikawa T."/>
            <person name="Kadowaki K."/>
            <person name="Sugiura M."/>
            <person name="Burr B."/>
            <person name="Sasaki T."/>
        </authorList>
    </citation>
    <scope>NUCLEOTIDE SEQUENCE [LARGE SCALE GENOMIC DNA]</scope>
    <source>
        <strain evidence="18">cv. Nipponbare</strain>
    </source>
</reference>
<dbReference type="GO" id="GO:0004190">
    <property type="term" value="F:aspartic-type endopeptidase activity"/>
    <property type="evidence" value="ECO:0007669"/>
    <property type="project" value="UniProtKB-KW"/>
</dbReference>
<dbReference type="CDD" id="cd00303">
    <property type="entry name" value="retropepsin_like"/>
    <property type="match status" value="1"/>
</dbReference>
<dbReference type="InterPro" id="IPR012337">
    <property type="entry name" value="RNaseH-like_sf"/>
</dbReference>
<dbReference type="InterPro" id="IPR016197">
    <property type="entry name" value="Chromo-like_dom_sf"/>
</dbReference>
<dbReference type="GO" id="GO:0006310">
    <property type="term" value="P:DNA recombination"/>
    <property type="evidence" value="ECO:0007669"/>
    <property type="project" value="UniProtKB-KW"/>
</dbReference>
<dbReference type="PANTHER" id="PTHR37984:SF5">
    <property type="entry name" value="PROTEIN NYNRIN-LIKE"/>
    <property type="match status" value="1"/>
</dbReference>
<dbReference type="InterPro" id="IPR036397">
    <property type="entry name" value="RNaseH_sf"/>
</dbReference>
<keyword evidence="12" id="KW-0239">DNA-directed DNA polymerase</keyword>
<evidence type="ECO:0000256" key="7">
    <source>
        <dbReference type="ARBA" id="ARBA00022759"/>
    </source>
</evidence>
<evidence type="ECO:0000256" key="1">
    <source>
        <dbReference type="ARBA" id="ARBA00022670"/>
    </source>
</evidence>
<keyword evidence="13" id="KW-0238">DNA-binding</keyword>
<dbReference type="SUPFAM" id="SSF56672">
    <property type="entry name" value="DNA/RNA polymerases"/>
    <property type="match status" value="1"/>
</dbReference>
<dbReference type="Pfam" id="PF03732">
    <property type="entry name" value="Retrotrans_gag"/>
    <property type="match status" value="1"/>
</dbReference>
<dbReference type="Pfam" id="PF00078">
    <property type="entry name" value="RVT_1"/>
    <property type="match status" value="1"/>
</dbReference>
<dbReference type="Pfam" id="PF08284">
    <property type="entry name" value="RVP_2"/>
    <property type="match status" value="1"/>
</dbReference>
<evidence type="ECO:0000259" key="16">
    <source>
        <dbReference type="PROSITE" id="PS50994"/>
    </source>
</evidence>
<dbReference type="InterPro" id="IPR001584">
    <property type="entry name" value="Integrase_cat-core"/>
</dbReference>
<evidence type="ECO:0000256" key="8">
    <source>
        <dbReference type="ARBA" id="ARBA00022801"/>
    </source>
</evidence>
<dbReference type="GO" id="GO:0006508">
    <property type="term" value="P:proteolysis"/>
    <property type="evidence" value="ECO:0007669"/>
    <property type="project" value="UniProtKB-KW"/>
</dbReference>
<dbReference type="SUPFAM" id="SSF50630">
    <property type="entry name" value="Acid proteases"/>
    <property type="match status" value="1"/>
</dbReference>
<gene>
    <name evidence="17" type="ordered locus">Os03g29860</name>
</gene>
<evidence type="ECO:0000256" key="9">
    <source>
        <dbReference type="ARBA" id="ARBA00022842"/>
    </source>
</evidence>
<keyword evidence="6" id="KW-0064">Aspartyl protease</keyword>
<keyword evidence="1" id="KW-0645">Protease</keyword>
<evidence type="ECO:0000256" key="3">
    <source>
        <dbReference type="ARBA" id="ARBA00022695"/>
    </source>
</evidence>
<evidence type="ECO:0000313" key="18">
    <source>
        <dbReference type="Proteomes" id="UP000000763"/>
    </source>
</evidence>
<dbReference type="Gene3D" id="3.30.70.270">
    <property type="match status" value="1"/>
</dbReference>
<evidence type="ECO:0000256" key="4">
    <source>
        <dbReference type="ARBA" id="ARBA00022722"/>
    </source>
</evidence>
<evidence type="ECO:0000256" key="2">
    <source>
        <dbReference type="ARBA" id="ARBA00022679"/>
    </source>
</evidence>
<dbReference type="PROSITE" id="PS50994">
    <property type="entry name" value="INTEGRASE"/>
    <property type="match status" value="1"/>
</dbReference>
<dbReference type="SUPFAM" id="SSF53098">
    <property type="entry name" value="Ribonuclease H-like"/>
    <property type="match status" value="1"/>
</dbReference>
<dbReference type="GO" id="GO:0015074">
    <property type="term" value="P:DNA integration"/>
    <property type="evidence" value="ECO:0007669"/>
    <property type="project" value="UniProtKB-KW"/>
</dbReference>
<dbReference type="PANTHER" id="PTHR37984">
    <property type="entry name" value="PROTEIN CBG26694"/>
    <property type="match status" value="1"/>
</dbReference>
<dbReference type="Gene3D" id="1.10.340.70">
    <property type="match status" value="1"/>
</dbReference>
<evidence type="ECO:0000256" key="5">
    <source>
        <dbReference type="ARBA" id="ARBA00022723"/>
    </source>
</evidence>
<dbReference type="GO" id="GO:0046872">
    <property type="term" value="F:metal ion binding"/>
    <property type="evidence" value="ECO:0007669"/>
    <property type="project" value="UniProtKB-KW"/>
</dbReference>
<dbReference type="InterPro" id="IPR043128">
    <property type="entry name" value="Rev_trsase/Diguanyl_cyclase"/>
</dbReference>
<reference evidence="18" key="2">
    <citation type="journal article" date="2008" name="Nucleic Acids Res.">
        <title>The rice annotation project database (RAP-DB): 2008 update.</title>
        <authorList>
            <consortium name="The rice annotation project (RAP)"/>
        </authorList>
    </citation>
    <scope>GENOME REANNOTATION</scope>
    <source>
        <strain evidence="18">cv. Nipponbare</strain>
    </source>
</reference>
<dbReference type="InterPro" id="IPR000477">
    <property type="entry name" value="RT_dom"/>
</dbReference>
<evidence type="ECO:0000313" key="17">
    <source>
        <dbReference type="EMBL" id="AAO37507.1"/>
    </source>
</evidence>
<dbReference type="InterPro" id="IPR056924">
    <property type="entry name" value="SH3_Tf2-1"/>
</dbReference>
<dbReference type="EMBL" id="AC092262">
    <property type="protein sequence ID" value="AAO37507.1"/>
    <property type="molecule type" value="Genomic_DNA"/>
</dbReference>
<keyword evidence="8" id="KW-0378">Hydrolase</keyword>
<keyword evidence="7" id="KW-0255">Endonuclease</keyword>
<dbReference type="InterPro" id="IPR005162">
    <property type="entry name" value="Retrotrans_gag_dom"/>
</dbReference>
<dbReference type="Gene3D" id="3.10.10.10">
    <property type="entry name" value="HIV Type 1 Reverse Transcriptase, subunit A, domain 1"/>
    <property type="match status" value="1"/>
</dbReference>
<dbReference type="Proteomes" id="UP000000763">
    <property type="component" value="Chromosome 3"/>
</dbReference>
<evidence type="ECO:0000256" key="10">
    <source>
        <dbReference type="ARBA" id="ARBA00022908"/>
    </source>
</evidence>
<dbReference type="CDD" id="cd01647">
    <property type="entry name" value="RT_LTR"/>
    <property type="match status" value="1"/>
</dbReference>
<dbReference type="Pfam" id="PF24626">
    <property type="entry name" value="SH3_Tf2-1"/>
    <property type="match status" value="1"/>
</dbReference>
<evidence type="ECO:0000256" key="13">
    <source>
        <dbReference type="ARBA" id="ARBA00023125"/>
    </source>
</evidence>
<evidence type="ECO:0000256" key="6">
    <source>
        <dbReference type="ARBA" id="ARBA00022750"/>
    </source>
</evidence>
<dbReference type="InterPro" id="IPR043502">
    <property type="entry name" value="DNA/RNA_pol_sf"/>
</dbReference>
<dbReference type="InterPro" id="IPR050951">
    <property type="entry name" value="Retrovirus_Pol_polyprotein"/>
</dbReference>
<dbReference type="GO" id="GO:0003964">
    <property type="term" value="F:RNA-directed DNA polymerase activity"/>
    <property type="evidence" value="ECO:0007669"/>
    <property type="project" value="UniProtKB-KW"/>
</dbReference>
<dbReference type="GO" id="GO:0004519">
    <property type="term" value="F:endonuclease activity"/>
    <property type="evidence" value="ECO:0007669"/>
    <property type="project" value="UniProtKB-KW"/>
</dbReference>
<keyword evidence="14" id="KW-0233">DNA recombination</keyword>
<dbReference type="AlphaFoldDB" id="Q852F5"/>
<feature type="domain" description="Integrase catalytic" evidence="16">
    <location>
        <begin position="857"/>
        <end position="1034"/>
    </location>
</feature>
<evidence type="ECO:0000256" key="15">
    <source>
        <dbReference type="SAM" id="MobiDB-lite"/>
    </source>
</evidence>
<keyword evidence="2" id="KW-0808">Transferase</keyword>
<keyword evidence="11" id="KW-0695">RNA-directed DNA polymerase</keyword>
<proteinExistence type="predicted"/>
<evidence type="ECO:0000256" key="11">
    <source>
        <dbReference type="ARBA" id="ARBA00022918"/>
    </source>
</evidence>
<accession>Q852F5</accession>
<dbReference type="Gene3D" id="2.40.70.10">
    <property type="entry name" value="Acid Proteases"/>
    <property type="match status" value="1"/>
</dbReference>
<dbReference type="InterPro" id="IPR021109">
    <property type="entry name" value="Peptidase_aspartic_dom_sf"/>
</dbReference>
<keyword evidence="10" id="KW-0229">DNA integration</keyword>
<keyword evidence="4" id="KW-0540">Nuclease</keyword>